<comment type="similarity">
    <text evidence="2">Belongs to the TsaE family.</text>
</comment>
<comment type="caution">
    <text evidence="11">The sequence shown here is derived from an EMBL/GenBank/DDBJ whole genome shotgun (WGS) entry which is preliminary data.</text>
</comment>
<evidence type="ECO:0000256" key="10">
    <source>
        <dbReference type="ARBA" id="ARBA00032441"/>
    </source>
</evidence>
<sequence>MEITIKSLDTIHEAAKEFIKGMGKGKVFAFYGKMGAGKTTFIKALCEVLGVEDVITSPTFSLINEYTDGQGNPIYHFDFYRIKKLEEVYDMGYEDYFYSGCLCLLEWPELIEGILPEDVVKITIEEQADGTRKLVCS</sequence>
<dbReference type="HOGENOM" id="CLU_087829_5_0_10"/>
<dbReference type="GO" id="GO:0005737">
    <property type="term" value="C:cytoplasm"/>
    <property type="evidence" value="ECO:0007669"/>
    <property type="project" value="UniProtKB-SubCell"/>
</dbReference>
<evidence type="ECO:0000313" key="11">
    <source>
        <dbReference type="EMBL" id="EGC19697.1"/>
    </source>
</evidence>
<keyword evidence="7" id="KW-0547">Nucleotide-binding</keyword>
<dbReference type="STRING" id="888743.HMPREF9141_1819"/>
<evidence type="ECO:0000256" key="5">
    <source>
        <dbReference type="ARBA" id="ARBA00022694"/>
    </source>
</evidence>
<dbReference type="GO" id="GO:0002949">
    <property type="term" value="P:tRNA threonylcarbamoyladenosine modification"/>
    <property type="evidence" value="ECO:0007669"/>
    <property type="project" value="InterPro"/>
</dbReference>
<dbReference type="GO" id="GO:0046872">
    <property type="term" value="F:metal ion binding"/>
    <property type="evidence" value="ECO:0007669"/>
    <property type="project" value="UniProtKB-KW"/>
</dbReference>
<comment type="subcellular location">
    <subcellularLocation>
        <location evidence="1">Cytoplasm</location>
    </subcellularLocation>
</comment>
<reference evidence="11 12" key="1">
    <citation type="submission" date="2011-01" db="EMBL/GenBank/DDBJ databases">
        <authorList>
            <person name="Muzny D."/>
            <person name="Qin X."/>
            <person name="Deng J."/>
            <person name="Jiang H."/>
            <person name="Liu Y."/>
            <person name="Qu J."/>
            <person name="Song X.-Z."/>
            <person name="Zhang L."/>
            <person name="Thornton R."/>
            <person name="Coyle M."/>
            <person name="Francisco L."/>
            <person name="Jackson L."/>
            <person name="Javaid M."/>
            <person name="Korchina V."/>
            <person name="Kovar C."/>
            <person name="Mata R."/>
            <person name="Mathew T."/>
            <person name="Ngo R."/>
            <person name="Nguyen L."/>
            <person name="Nguyen N."/>
            <person name="Okwuonu G."/>
            <person name="Ongeri F."/>
            <person name="Pham C."/>
            <person name="Simmons D."/>
            <person name="Wilczek-Boney K."/>
            <person name="Hale W."/>
            <person name="Jakkamsetti A."/>
            <person name="Pham P."/>
            <person name="Ruth R."/>
            <person name="San Lucas F."/>
            <person name="Warren J."/>
            <person name="Zhang J."/>
            <person name="Zhao Z."/>
            <person name="Zhou C."/>
            <person name="Zhu D."/>
            <person name="Lee S."/>
            <person name="Bess C."/>
            <person name="Blankenburg K."/>
            <person name="Forbes L."/>
            <person name="Fu Q."/>
            <person name="Gubbala S."/>
            <person name="Hirani K."/>
            <person name="Jayaseelan J.C."/>
            <person name="Lara F."/>
            <person name="Munidasa M."/>
            <person name="Palculict T."/>
            <person name="Patil S."/>
            <person name="Pu L.-L."/>
            <person name="Saada N."/>
            <person name="Tang L."/>
            <person name="Weissenberger G."/>
            <person name="Zhu Y."/>
            <person name="Hemphill L."/>
            <person name="Shang Y."/>
            <person name="Youmans B."/>
            <person name="Ayvaz T."/>
            <person name="Ross M."/>
            <person name="Santibanez J."/>
            <person name="Aqrawi P."/>
            <person name="Gross S."/>
            <person name="Joshi V."/>
            <person name="Fowler G."/>
            <person name="Nazareth L."/>
            <person name="Reid J."/>
            <person name="Worley K."/>
            <person name="Petrosino J."/>
            <person name="Highlander S."/>
            <person name="Gibbs R."/>
        </authorList>
    </citation>
    <scope>NUCLEOTIDE SEQUENCE [LARGE SCALE GENOMIC DNA]</scope>
    <source>
        <strain evidence="11 12">DSM 16608</strain>
    </source>
</reference>
<protein>
    <recommendedName>
        <fullName evidence="3">tRNA threonylcarbamoyladenosine biosynthesis protein TsaE</fullName>
    </recommendedName>
    <alternativeName>
        <fullName evidence="10">t(6)A37 threonylcarbamoyladenosine biosynthesis protein TsaE</fullName>
    </alternativeName>
</protein>
<dbReference type="Pfam" id="PF02367">
    <property type="entry name" value="TsaE"/>
    <property type="match status" value="1"/>
</dbReference>
<gene>
    <name evidence="11" type="primary">yjeE</name>
    <name evidence="11" type="ORF">HMPREF9141_1819</name>
</gene>
<keyword evidence="12" id="KW-1185">Reference proteome</keyword>
<evidence type="ECO:0000256" key="2">
    <source>
        <dbReference type="ARBA" id="ARBA00007599"/>
    </source>
</evidence>
<name>F0F8A2_9BACT</name>
<dbReference type="AlphaFoldDB" id="F0F8A2"/>
<evidence type="ECO:0000256" key="1">
    <source>
        <dbReference type="ARBA" id="ARBA00004496"/>
    </source>
</evidence>
<dbReference type="GO" id="GO:0016787">
    <property type="term" value="F:hydrolase activity"/>
    <property type="evidence" value="ECO:0007669"/>
    <property type="project" value="UniProtKB-KW"/>
</dbReference>
<evidence type="ECO:0000256" key="9">
    <source>
        <dbReference type="ARBA" id="ARBA00022842"/>
    </source>
</evidence>
<dbReference type="InterPro" id="IPR027417">
    <property type="entry name" value="P-loop_NTPase"/>
</dbReference>
<proteinExistence type="inferred from homology"/>
<dbReference type="EMBL" id="AEWX01000025">
    <property type="protein sequence ID" value="EGC19697.1"/>
    <property type="molecule type" value="Genomic_DNA"/>
</dbReference>
<keyword evidence="6" id="KW-0479">Metal-binding</keyword>
<accession>F0F8A2</accession>
<evidence type="ECO:0000256" key="4">
    <source>
        <dbReference type="ARBA" id="ARBA00022490"/>
    </source>
</evidence>
<dbReference type="SUPFAM" id="SSF52540">
    <property type="entry name" value="P-loop containing nucleoside triphosphate hydrolases"/>
    <property type="match status" value="1"/>
</dbReference>
<dbReference type="OrthoDB" id="9815896at2"/>
<evidence type="ECO:0000313" key="12">
    <source>
        <dbReference type="Proteomes" id="UP000005697"/>
    </source>
</evidence>
<dbReference type="InterPro" id="IPR003442">
    <property type="entry name" value="T6A_TsaE"/>
</dbReference>
<keyword evidence="9" id="KW-0460">Magnesium</keyword>
<evidence type="ECO:0000256" key="3">
    <source>
        <dbReference type="ARBA" id="ARBA00019010"/>
    </source>
</evidence>
<organism evidence="11 12">
    <name type="scientific">Prevotella multiformis DSM 16608</name>
    <dbReference type="NCBI Taxonomy" id="888743"/>
    <lineage>
        <taxon>Bacteria</taxon>
        <taxon>Pseudomonadati</taxon>
        <taxon>Bacteroidota</taxon>
        <taxon>Bacteroidia</taxon>
        <taxon>Bacteroidales</taxon>
        <taxon>Prevotellaceae</taxon>
        <taxon>Prevotella</taxon>
    </lineage>
</organism>
<evidence type="ECO:0000256" key="8">
    <source>
        <dbReference type="ARBA" id="ARBA00022840"/>
    </source>
</evidence>
<dbReference type="GO" id="GO:0005524">
    <property type="term" value="F:ATP binding"/>
    <property type="evidence" value="ECO:0007669"/>
    <property type="project" value="UniProtKB-KW"/>
</dbReference>
<evidence type="ECO:0000256" key="6">
    <source>
        <dbReference type="ARBA" id="ARBA00022723"/>
    </source>
</evidence>
<keyword evidence="4" id="KW-0963">Cytoplasm</keyword>
<dbReference type="Gene3D" id="3.40.50.300">
    <property type="entry name" value="P-loop containing nucleotide triphosphate hydrolases"/>
    <property type="match status" value="1"/>
</dbReference>
<dbReference type="Proteomes" id="UP000005697">
    <property type="component" value="Unassembled WGS sequence"/>
</dbReference>
<evidence type="ECO:0000256" key="7">
    <source>
        <dbReference type="ARBA" id="ARBA00022741"/>
    </source>
</evidence>
<keyword evidence="5" id="KW-0819">tRNA processing</keyword>
<keyword evidence="8" id="KW-0067">ATP-binding</keyword>
<dbReference type="NCBIfam" id="TIGR00150">
    <property type="entry name" value="T6A_YjeE"/>
    <property type="match status" value="1"/>
</dbReference>
<keyword evidence="11" id="KW-0378">Hydrolase</keyword>
<dbReference type="RefSeq" id="WP_007366572.1">
    <property type="nucleotide sequence ID" value="NZ_GL872282.1"/>
</dbReference>
<dbReference type="PANTHER" id="PTHR33540:SF2">
    <property type="entry name" value="TRNA THREONYLCARBAMOYLADENOSINE BIOSYNTHESIS PROTEIN TSAE"/>
    <property type="match status" value="1"/>
</dbReference>
<dbReference type="eggNOG" id="COG0802">
    <property type="taxonomic scope" value="Bacteria"/>
</dbReference>
<dbReference type="PANTHER" id="PTHR33540">
    <property type="entry name" value="TRNA THREONYLCARBAMOYLADENOSINE BIOSYNTHESIS PROTEIN TSAE"/>
    <property type="match status" value="1"/>
</dbReference>